<accession>A0A1W6BUK5</accession>
<organism evidence="1 2">
    <name type="scientific">Campylobacter cuniculorum DSM 23162 = LMG 24588</name>
    <dbReference type="NCBI Taxonomy" id="1121267"/>
    <lineage>
        <taxon>Bacteria</taxon>
        <taxon>Pseudomonadati</taxon>
        <taxon>Campylobacterota</taxon>
        <taxon>Epsilonproteobacteria</taxon>
        <taxon>Campylobacterales</taxon>
        <taxon>Campylobacteraceae</taxon>
        <taxon>Campylobacter</taxon>
    </lineage>
</organism>
<evidence type="ECO:0000313" key="2">
    <source>
        <dbReference type="Proteomes" id="UP000192902"/>
    </source>
</evidence>
<evidence type="ECO:0000313" key="1">
    <source>
        <dbReference type="EMBL" id="ARJ55747.1"/>
    </source>
</evidence>
<dbReference type="Proteomes" id="UP000192902">
    <property type="component" value="Chromosome"/>
</dbReference>
<gene>
    <name evidence="1" type="ORF">CCUN_0079</name>
</gene>
<protein>
    <submittedName>
        <fullName evidence="1">Uncharacterized protein</fullName>
    </submittedName>
</protein>
<proteinExistence type="predicted"/>
<sequence>MKILNPYKLLPRRYFKGNNPFNIWKKEQKIHLNKTLKKKSIKQWQKSKNLNFKFKKPKI</sequence>
<dbReference type="AlphaFoldDB" id="A0A1W6BUK5"/>
<reference evidence="1 2" key="1">
    <citation type="submission" date="2017-04" db="EMBL/GenBank/DDBJ databases">
        <title>Complete genome sequence of the Campylobacter cuniculorum type strain LMG24588.</title>
        <authorList>
            <person name="Miller W.G."/>
            <person name="Yee E."/>
            <person name="Revez J."/>
            <person name="Bono J.L."/>
            <person name="Rossi M."/>
        </authorList>
    </citation>
    <scope>NUCLEOTIDE SEQUENCE [LARGE SCALE GENOMIC DNA]</scope>
    <source>
        <strain evidence="1 2">LMG 24588</strain>
    </source>
</reference>
<name>A0A1W6BUK5_9BACT</name>
<dbReference type="EMBL" id="CP020867">
    <property type="protein sequence ID" value="ARJ55747.1"/>
    <property type="molecule type" value="Genomic_DNA"/>
</dbReference>
<dbReference type="KEGG" id="ccun:CCUN_0079"/>
<dbReference type="STRING" id="1121267.CCUN_0079"/>